<dbReference type="RefSeq" id="WP_087136166.1">
    <property type="nucleotide sequence ID" value="NZ_FUKR01000017.1"/>
</dbReference>
<feature type="compositionally biased region" description="Acidic residues" evidence="1">
    <location>
        <begin position="286"/>
        <end position="298"/>
    </location>
</feature>
<feature type="region of interest" description="Disordered" evidence="1">
    <location>
        <begin position="518"/>
        <end position="569"/>
    </location>
</feature>
<feature type="compositionally biased region" description="Low complexity" evidence="1">
    <location>
        <begin position="325"/>
        <end position="354"/>
    </location>
</feature>
<accession>A0A1R4IN60</accession>
<feature type="compositionally biased region" description="Low complexity" evidence="1">
    <location>
        <begin position="275"/>
        <end position="285"/>
    </location>
</feature>
<keyword evidence="2" id="KW-1133">Transmembrane helix</keyword>
<dbReference type="AlphaFoldDB" id="A0A1R4IN60"/>
<evidence type="ECO:0000259" key="3">
    <source>
        <dbReference type="Pfam" id="PF13845"/>
    </source>
</evidence>
<dbReference type="Pfam" id="PF13845">
    <property type="entry name" value="Septum_form"/>
    <property type="match status" value="1"/>
</dbReference>
<feature type="compositionally biased region" description="Low complexity" evidence="1">
    <location>
        <begin position="400"/>
        <end position="421"/>
    </location>
</feature>
<dbReference type="OrthoDB" id="5112895at2"/>
<gene>
    <name evidence="4" type="ORF">FM119_02745</name>
</gene>
<dbReference type="Proteomes" id="UP000196778">
    <property type="component" value="Unassembled WGS sequence"/>
</dbReference>
<feature type="compositionally biased region" description="Low complexity" evidence="1">
    <location>
        <begin position="532"/>
        <end position="548"/>
    </location>
</feature>
<evidence type="ECO:0000313" key="4">
    <source>
        <dbReference type="EMBL" id="SJN21346.1"/>
    </source>
</evidence>
<feature type="transmembrane region" description="Helical" evidence="2">
    <location>
        <begin position="648"/>
        <end position="666"/>
    </location>
</feature>
<sequence length="823" mass="79934">MNARPEGQGDEPSSTEWLLGQLGDEPDETAALPVVEDSADEATQALPVVRGGDDAETRALPVVEGVVVDEATQALPVVGGAQGEETQALPVVEGVVVDEATQALPVQSSDGAVEANTPSAVNDAGADGAPDADADADAGAGAEAPDHVELPVTADAESVPGAADAARIDAVRAARAPAPGSHPGVAFVLPAAGAGADAGAAEVGTGVDAGVNDGLNGDAVPGGPEAAAAPSVPGGPEAAVAPSVPDQSDAVPPKPEAEPSPTEQGGAAGIEERSAAAPASPAGTDDAADADADADADGDGAAAQSAADNPFEDSARFFPWSLSPSAAAGSGTDTDAATDTSGTGSPGPTAGTVGAAGTAVGAAAGAPALFKPPPGGAAPGPVEPLSWTVIDTSAATEPTEPGAPSAADSAAEAAGSAGTADVDGATGTEASATLDGDPAVVPPAPVAGDPTTDPAEAVAVASSEAIELSADDLVALATPHDAQAPASVEDEELAALTAANDDSLAALAAANNAENGGIDDELDGIDDPVPAPGAAVPGVGRRSASARGRAGDRDVATEPEPEPELDIDPINDSAVFGEALVQGTQPVSAVRASSASVVPAVLPQDEVTASEPDPTTPVETVAAPHGGGSGGGSGRRARPSEGAGGTRFVLIAVAGLIVFFVIGLFLPRLFTGGTPAAIPTPTATPTATATPTEAQGPAALGVQPWTALNGGECLSDYTDPWQAEFTVVDCAQPHQAQLVAVGEITDDPAAAYPGEEELASQIGLWCAAPGTIRSDGEVPVSELQVQGSYPVNDDEWTADGDRSYRCFVSRAEGGELSEDLVAG</sequence>
<evidence type="ECO:0000256" key="1">
    <source>
        <dbReference type="SAM" id="MobiDB-lite"/>
    </source>
</evidence>
<keyword evidence="2" id="KW-0812">Transmembrane</keyword>
<feature type="compositionally biased region" description="Polar residues" evidence="1">
    <location>
        <begin position="106"/>
        <end position="120"/>
    </location>
</feature>
<feature type="region of interest" description="Disordered" evidence="1">
    <location>
        <begin position="106"/>
        <end position="143"/>
    </location>
</feature>
<feature type="region of interest" description="Disordered" evidence="1">
    <location>
        <begin position="606"/>
        <end position="641"/>
    </location>
</feature>
<feature type="region of interest" description="Disordered" evidence="1">
    <location>
        <begin position="212"/>
        <end position="354"/>
    </location>
</feature>
<name>A0A1R4IN60_9MICO</name>
<dbReference type="InterPro" id="IPR026004">
    <property type="entry name" value="Septum_form"/>
</dbReference>
<keyword evidence="2" id="KW-0472">Membrane</keyword>
<organism evidence="4 5">
    <name type="scientific">Mycetocola reblochoni REB411</name>
    <dbReference type="NCBI Taxonomy" id="1255698"/>
    <lineage>
        <taxon>Bacteria</taxon>
        <taxon>Bacillati</taxon>
        <taxon>Actinomycetota</taxon>
        <taxon>Actinomycetes</taxon>
        <taxon>Micrococcales</taxon>
        <taxon>Microbacteriaceae</taxon>
        <taxon>Mycetocola</taxon>
    </lineage>
</organism>
<feature type="region of interest" description="Disordered" evidence="1">
    <location>
        <begin position="1"/>
        <end position="30"/>
    </location>
</feature>
<protein>
    <recommendedName>
        <fullName evidence="3">Septum formation-related domain-containing protein</fullName>
    </recommendedName>
</protein>
<dbReference type="EMBL" id="FUKR01000017">
    <property type="protein sequence ID" value="SJN21346.1"/>
    <property type="molecule type" value="Genomic_DNA"/>
</dbReference>
<evidence type="ECO:0000256" key="2">
    <source>
        <dbReference type="SAM" id="Phobius"/>
    </source>
</evidence>
<feature type="domain" description="Septum formation-related" evidence="3">
    <location>
        <begin position="690"/>
        <end position="806"/>
    </location>
</feature>
<feature type="compositionally biased region" description="Low complexity" evidence="1">
    <location>
        <begin position="219"/>
        <end position="245"/>
    </location>
</feature>
<proteinExistence type="predicted"/>
<keyword evidence="5" id="KW-1185">Reference proteome</keyword>
<feature type="compositionally biased region" description="Gly residues" evidence="1">
    <location>
        <begin position="625"/>
        <end position="634"/>
    </location>
</feature>
<feature type="compositionally biased region" description="Low complexity" evidence="1">
    <location>
        <begin position="446"/>
        <end position="455"/>
    </location>
</feature>
<feature type="region of interest" description="Disordered" evidence="1">
    <location>
        <begin position="395"/>
        <end position="455"/>
    </location>
</feature>
<feature type="compositionally biased region" description="Low complexity" evidence="1">
    <location>
        <begin position="299"/>
        <end position="308"/>
    </location>
</feature>
<evidence type="ECO:0000313" key="5">
    <source>
        <dbReference type="Proteomes" id="UP000196778"/>
    </source>
</evidence>
<reference evidence="5" key="1">
    <citation type="submission" date="2017-02" db="EMBL/GenBank/DDBJ databases">
        <authorList>
            <person name="Dridi B."/>
        </authorList>
    </citation>
    <scope>NUCLEOTIDE SEQUENCE [LARGE SCALE GENOMIC DNA]</scope>
    <source>
        <strain evidence="5">EB411</strain>
    </source>
</reference>
<feature type="compositionally biased region" description="Acidic residues" evidence="1">
    <location>
        <begin position="557"/>
        <end position="569"/>
    </location>
</feature>